<keyword evidence="1" id="KW-0732">Signal</keyword>
<accession>A0A1J1IDR8</accession>
<protein>
    <submittedName>
        <fullName evidence="2">CLUMA_CG011722, isoform A</fullName>
    </submittedName>
</protein>
<gene>
    <name evidence="2" type="ORF">CLUMA_CG011722</name>
</gene>
<proteinExistence type="predicted"/>
<sequence length="78" mass="8925">MAFVFNLLCLLNCEKSYNQTAVEVDVGYSCEGKFLFRIKAKTFHIFTSLIPQDSHCITNLIANGDIEKHFQLIKPTKQ</sequence>
<feature type="chain" id="PRO_5012859655" evidence="1">
    <location>
        <begin position="17"/>
        <end position="78"/>
    </location>
</feature>
<name>A0A1J1IDR8_9DIPT</name>
<keyword evidence="3" id="KW-1185">Reference proteome</keyword>
<reference evidence="2 3" key="1">
    <citation type="submission" date="2015-04" db="EMBL/GenBank/DDBJ databases">
        <authorList>
            <person name="Syromyatnikov M.Y."/>
            <person name="Popov V.N."/>
        </authorList>
    </citation>
    <scope>NUCLEOTIDE SEQUENCE [LARGE SCALE GENOMIC DNA]</scope>
</reference>
<evidence type="ECO:0000313" key="2">
    <source>
        <dbReference type="EMBL" id="CRK98363.1"/>
    </source>
</evidence>
<feature type="signal peptide" evidence="1">
    <location>
        <begin position="1"/>
        <end position="16"/>
    </location>
</feature>
<evidence type="ECO:0000313" key="3">
    <source>
        <dbReference type="Proteomes" id="UP000183832"/>
    </source>
</evidence>
<dbReference type="AlphaFoldDB" id="A0A1J1IDR8"/>
<organism evidence="2 3">
    <name type="scientific">Clunio marinus</name>
    <dbReference type="NCBI Taxonomy" id="568069"/>
    <lineage>
        <taxon>Eukaryota</taxon>
        <taxon>Metazoa</taxon>
        <taxon>Ecdysozoa</taxon>
        <taxon>Arthropoda</taxon>
        <taxon>Hexapoda</taxon>
        <taxon>Insecta</taxon>
        <taxon>Pterygota</taxon>
        <taxon>Neoptera</taxon>
        <taxon>Endopterygota</taxon>
        <taxon>Diptera</taxon>
        <taxon>Nematocera</taxon>
        <taxon>Chironomoidea</taxon>
        <taxon>Chironomidae</taxon>
        <taxon>Clunio</taxon>
    </lineage>
</organism>
<dbReference type="EMBL" id="CVRI01000047">
    <property type="protein sequence ID" value="CRK98363.1"/>
    <property type="molecule type" value="Genomic_DNA"/>
</dbReference>
<evidence type="ECO:0000256" key="1">
    <source>
        <dbReference type="SAM" id="SignalP"/>
    </source>
</evidence>
<dbReference type="Proteomes" id="UP000183832">
    <property type="component" value="Unassembled WGS sequence"/>
</dbReference>